<gene>
    <name evidence="2" type="ORF">COCVIDRAFT_84711</name>
</gene>
<organism evidence="2 3">
    <name type="scientific">Bipolaris victoriae (strain FI3)</name>
    <name type="common">Victoria blight of oats agent</name>
    <name type="synonym">Cochliobolus victoriae</name>
    <dbReference type="NCBI Taxonomy" id="930091"/>
    <lineage>
        <taxon>Eukaryota</taxon>
        <taxon>Fungi</taxon>
        <taxon>Dikarya</taxon>
        <taxon>Ascomycota</taxon>
        <taxon>Pezizomycotina</taxon>
        <taxon>Dothideomycetes</taxon>
        <taxon>Pleosporomycetidae</taxon>
        <taxon>Pleosporales</taxon>
        <taxon>Pleosporineae</taxon>
        <taxon>Pleosporaceae</taxon>
        <taxon>Bipolaris</taxon>
    </lineage>
</organism>
<reference evidence="2 3" key="1">
    <citation type="journal article" date="2013" name="PLoS Genet.">
        <title>Comparative genome structure, secondary metabolite, and effector coding capacity across Cochliobolus pathogens.</title>
        <authorList>
            <person name="Condon B.J."/>
            <person name="Leng Y."/>
            <person name="Wu D."/>
            <person name="Bushley K.E."/>
            <person name="Ohm R.A."/>
            <person name="Otillar R."/>
            <person name="Martin J."/>
            <person name="Schackwitz W."/>
            <person name="Grimwood J."/>
            <person name="MohdZainudin N."/>
            <person name="Xue C."/>
            <person name="Wang R."/>
            <person name="Manning V.A."/>
            <person name="Dhillon B."/>
            <person name="Tu Z.J."/>
            <person name="Steffenson B.J."/>
            <person name="Salamov A."/>
            <person name="Sun H."/>
            <person name="Lowry S."/>
            <person name="LaButti K."/>
            <person name="Han J."/>
            <person name="Copeland A."/>
            <person name="Lindquist E."/>
            <person name="Barry K."/>
            <person name="Schmutz J."/>
            <person name="Baker S.E."/>
            <person name="Ciuffetti L.M."/>
            <person name="Grigoriev I.V."/>
            <person name="Zhong S."/>
            <person name="Turgeon B.G."/>
        </authorList>
    </citation>
    <scope>NUCLEOTIDE SEQUENCE [LARGE SCALE GENOMIC DNA]</scope>
    <source>
        <strain evidence="2 3">FI3</strain>
    </source>
</reference>
<name>W7EX06_BIPV3</name>
<dbReference type="Proteomes" id="UP000054337">
    <property type="component" value="Unassembled WGS sequence"/>
</dbReference>
<evidence type="ECO:0000256" key="1">
    <source>
        <dbReference type="SAM" id="MobiDB-lite"/>
    </source>
</evidence>
<accession>W7EX06</accession>
<feature type="region of interest" description="Disordered" evidence="1">
    <location>
        <begin position="52"/>
        <end position="88"/>
    </location>
</feature>
<dbReference type="GeneID" id="26258168"/>
<dbReference type="HOGENOM" id="CLU_2468723_0_0_1"/>
<protein>
    <submittedName>
        <fullName evidence="2">Uncharacterized protein</fullName>
    </submittedName>
</protein>
<feature type="compositionally biased region" description="Basic residues" evidence="1">
    <location>
        <begin position="67"/>
        <end position="88"/>
    </location>
</feature>
<dbReference type="EMBL" id="KI968693">
    <property type="protein sequence ID" value="EUN32616.1"/>
    <property type="molecule type" value="Genomic_DNA"/>
</dbReference>
<evidence type="ECO:0000313" key="3">
    <source>
        <dbReference type="Proteomes" id="UP000054337"/>
    </source>
</evidence>
<sequence>MSVLSIVILRPSPAHFPILCCSFACLLVFPFFSTSSPLCCILIPPPPDPARCPPSPGNLHSASSPQPRRRRRRPGAARVRLGKKPHNQ</sequence>
<dbReference type="AlphaFoldDB" id="W7EX06"/>
<evidence type="ECO:0000313" key="2">
    <source>
        <dbReference type="EMBL" id="EUN32616.1"/>
    </source>
</evidence>
<dbReference type="RefSeq" id="XP_014562204.1">
    <property type="nucleotide sequence ID" value="XM_014706718.1"/>
</dbReference>
<keyword evidence="3" id="KW-1185">Reference proteome</keyword>
<proteinExistence type="predicted"/>